<comment type="similarity">
    <text evidence="2 6">Belongs to the Mediator complex subunit 7 family.</text>
</comment>
<comment type="subcellular location">
    <subcellularLocation>
        <location evidence="1 6">Nucleus</location>
    </subcellularLocation>
</comment>
<dbReference type="AlphaFoldDB" id="A4RT71"/>
<feature type="coiled-coil region" evidence="7">
    <location>
        <begin position="140"/>
        <end position="174"/>
    </location>
</feature>
<evidence type="ECO:0000313" key="9">
    <source>
        <dbReference type="Proteomes" id="UP000001568"/>
    </source>
</evidence>
<dbReference type="GO" id="GO:0016592">
    <property type="term" value="C:mediator complex"/>
    <property type="evidence" value="ECO:0007669"/>
    <property type="project" value="InterPro"/>
</dbReference>
<dbReference type="GO" id="GO:0003712">
    <property type="term" value="F:transcription coregulator activity"/>
    <property type="evidence" value="ECO:0007669"/>
    <property type="project" value="InterPro"/>
</dbReference>
<evidence type="ECO:0000256" key="1">
    <source>
        <dbReference type="ARBA" id="ARBA00004123"/>
    </source>
</evidence>
<dbReference type="InterPro" id="IPR044888">
    <property type="entry name" value="Mediatior_Med7_sf"/>
</dbReference>
<name>A4RT71_OSTLU</name>
<evidence type="ECO:0000256" key="5">
    <source>
        <dbReference type="ARBA" id="ARBA00023242"/>
    </source>
</evidence>
<dbReference type="STRING" id="436017.A4RT71"/>
<proteinExistence type="inferred from homology"/>
<evidence type="ECO:0000256" key="4">
    <source>
        <dbReference type="ARBA" id="ARBA00023163"/>
    </source>
</evidence>
<gene>
    <name evidence="8" type="ORF">OSTLU_14187</name>
</gene>
<protein>
    <recommendedName>
        <fullName evidence="6">Mediator of RNA polymerase II transcription subunit 7</fullName>
    </recommendedName>
</protein>
<dbReference type="KEGG" id="olu:OSTLU_14187"/>
<dbReference type="GO" id="GO:0006357">
    <property type="term" value="P:regulation of transcription by RNA polymerase II"/>
    <property type="evidence" value="ECO:0007669"/>
    <property type="project" value="InterPro"/>
</dbReference>
<dbReference type="Gene3D" id="6.10.140.200">
    <property type="match status" value="1"/>
</dbReference>
<dbReference type="InterPro" id="IPR009244">
    <property type="entry name" value="Mediatior_Med7"/>
</dbReference>
<accession>A4RT71</accession>
<evidence type="ECO:0000256" key="3">
    <source>
        <dbReference type="ARBA" id="ARBA00023015"/>
    </source>
</evidence>
<dbReference type="eggNOG" id="KOG0570">
    <property type="taxonomic scope" value="Eukaryota"/>
</dbReference>
<evidence type="ECO:0000256" key="6">
    <source>
        <dbReference type="RuleBase" id="RU364060"/>
    </source>
</evidence>
<dbReference type="OMA" id="RTINDVM"/>
<dbReference type="GeneID" id="5000167"/>
<dbReference type="HOGENOM" id="CLU_1464864_0_0_1"/>
<dbReference type="RefSeq" id="XP_001416123.1">
    <property type="nucleotide sequence ID" value="XM_001416086.1"/>
</dbReference>
<evidence type="ECO:0000256" key="2">
    <source>
        <dbReference type="ARBA" id="ARBA00009994"/>
    </source>
</evidence>
<dbReference type="SUPFAM" id="SSF140718">
    <property type="entry name" value="Mediator hinge subcomplex-like"/>
    <property type="match status" value="1"/>
</dbReference>
<dbReference type="Pfam" id="PF05983">
    <property type="entry name" value="Med7"/>
    <property type="match status" value="1"/>
</dbReference>
<dbReference type="Proteomes" id="UP000001568">
    <property type="component" value="Chromosome 2"/>
</dbReference>
<keyword evidence="5 6" id="KW-0539">Nucleus</keyword>
<comment type="subunit">
    <text evidence="6">Component of the Mediator complex.</text>
</comment>
<reference evidence="8 9" key="1">
    <citation type="journal article" date="2007" name="Proc. Natl. Acad. Sci. U.S.A.">
        <title>The tiny eukaryote Ostreococcus provides genomic insights into the paradox of plankton speciation.</title>
        <authorList>
            <person name="Palenik B."/>
            <person name="Grimwood J."/>
            <person name="Aerts A."/>
            <person name="Rouze P."/>
            <person name="Salamov A."/>
            <person name="Putnam N."/>
            <person name="Dupont C."/>
            <person name="Jorgensen R."/>
            <person name="Derelle E."/>
            <person name="Rombauts S."/>
            <person name="Zhou K."/>
            <person name="Otillar R."/>
            <person name="Merchant S.S."/>
            <person name="Podell S."/>
            <person name="Gaasterland T."/>
            <person name="Napoli C."/>
            <person name="Gendler K."/>
            <person name="Manuell A."/>
            <person name="Tai V."/>
            <person name="Vallon O."/>
            <person name="Piganeau G."/>
            <person name="Jancek S."/>
            <person name="Heijde M."/>
            <person name="Jabbari K."/>
            <person name="Bowler C."/>
            <person name="Lohr M."/>
            <person name="Robbens S."/>
            <person name="Werner G."/>
            <person name="Dubchak I."/>
            <person name="Pazour G.J."/>
            <person name="Ren Q."/>
            <person name="Paulsen I."/>
            <person name="Delwiche C."/>
            <person name="Schmutz J."/>
            <person name="Rokhsar D."/>
            <person name="Van de Peer Y."/>
            <person name="Moreau H."/>
            <person name="Grigoriev I.V."/>
        </authorList>
    </citation>
    <scope>NUCLEOTIDE SEQUENCE [LARGE SCALE GENOMIC DNA]</scope>
    <source>
        <strain evidence="8 9">CCE9901</strain>
    </source>
</reference>
<keyword evidence="7" id="KW-0175">Coiled coil</keyword>
<keyword evidence="3 6" id="KW-0805">Transcription regulation</keyword>
<keyword evidence="9" id="KW-1185">Reference proteome</keyword>
<evidence type="ECO:0000313" key="8">
    <source>
        <dbReference type="EMBL" id="ABO94415.1"/>
    </source>
</evidence>
<keyword evidence="4 6" id="KW-0804">Transcription</keyword>
<dbReference type="Gramene" id="ABO94415">
    <property type="protein sequence ID" value="ABO94415"/>
    <property type="gene ID" value="OSTLU_14187"/>
</dbReference>
<dbReference type="InterPro" id="IPR037212">
    <property type="entry name" value="Med7/Med21-like"/>
</dbReference>
<keyword evidence="6" id="KW-0010">Activator</keyword>
<organism evidence="8 9">
    <name type="scientific">Ostreococcus lucimarinus (strain CCE9901)</name>
    <dbReference type="NCBI Taxonomy" id="436017"/>
    <lineage>
        <taxon>Eukaryota</taxon>
        <taxon>Viridiplantae</taxon>
        <taxon>Chlorophyta</taxon>
        <taxon>Mamiellophyceae</taxon>
        <taxon>Mamiellales</taxon>
        <taxon>Bathycoccaceae</taxon>
        <taxon>Ostreococcus</taxon>
    </lineage>
</organism>
<evidence type="ECO:0000256" key="7">
    <source>
        <dbReference type="SAM" id="Coils"/>
    </source>
</evidence>
<comment type="function">
    <text evidence="6">Component of the Mediator complex, a coactivator involved in the regulated transcription of nearly all RNA polymerase II-dependent genes. Mediator functions as a bridge to convey information from gene-specific regulatory proteins to the basal RNA polymerase II transcription machinery.</text>
</comment>
<sequence>MPTSATPYPDPPAFFTLYGAPDVVPPAPPTPPTNAAYASFGANHHTAPWHDPDHGYAASGGFVYPICVDERGKTDAREEMCALTRHATARFVEAMERCVDAPTRAEEATGALHALFNNAHKLINETIRPSQAMTDFEYQIERMIEEKRTSVEALERALERAKAVKANAAEASEDLGVEALKRALEG</sequence>
<dbReference type="OrthoDB" id="10585236at2759"/>
<dbReference type="EMBL" id="CP000582">
    <property type="protein sequence ID" value="ABO94415.1"/>
    <property type="molecule type" value="Genomic_DNA"/>
</dbReference>